<keyword evidence="1" id="KW-1133">Transmembrane helix</keyword>
<dbReference type="EMBL" id="GBXM01015975">
    <property type="protein sequence ID" value="JAH92602.1"/>
    <property type="molecule type" value="Transcribed_RNA"/>
</dbReference>
<name>A0A0E9WQF6_ANGAN</name>
<organism evidence="2">
    <name type="scientific">Anguilla anguilla</name>
    <name type="common">European freshwater eel</name>
    <name type="synonym">Muraena anguilla</name>
    <dbReference type="NCBI Taxonomy" id="7936"/>
    <lineage>
        <taxon>Eukaryota</taxon>
        <taxon>Metazoa</taxon>
        <taxon>Chordata</taxon>
        <taxon>Craniata</taxon>
        <taxon>Vertebrata</taxon>
        <taxon>Euteleostomi</taxon>
        <taxon>Actinopterygii</taxon>
        <taxon>Neopterygii</taxon>
        <taxon>Teleostei</taxon>
        <taxon>Anguilliformes</taxon>
        <taxon>Anguillidae</taxon>
        <taxon>Anguilla</taxon>
    </lineage>
</organism>
<accession>A0A0E9WQF6</accession>
<proteinExistence type="predicted"/>
<keyword evidence="1" id="KW-0812">Transmembrane</keyword>
<protein>
    <submittedName>
        <fullName evidence="2">Uncharacterized protein</fullName>
    </submittedName>
</protein>
<feature type="transmembrane region" description="Helical" evidence="1">
    <location>
        <begin position="21"/>
        <end position="40"/>
    </location>
</feature>
<reference evidence="2" key="1">
    <citation type="submission" date="2014-11" db="EMBL/GenBank/DDBJ databases">
        <authorList>
            <person name="Amaro Gonzalez C."/>
        </authorList>
    </citation>
    <scope>NUCLEOTIDE SEQUENCE</scope>
</reference>
<evidence type="ECO:0000256" key="1">
    <source>
        <dbReference type="SAM" id="Phobius"/>
    </source>
</evidence>
<reference evidence="2" key="2">
    <citation type="journal article" date="2015" name="Fish Shellfish Immunol.">
        <title>Early steps in the European eel (Anguilla anguilla)-Vibrio vulnificus interaction in the gills: Role of the RtxA13 toxin.</title>
        <authorList>
            <person name="Callol A."/>
            <person name="Pajuelo D."/>
            <person name="Ebbesson L."/>
            <person name="Teles M."/>
            <person name="MacKenzie S."/>
            <person name="Amaro C."/>
        </authorList>
    </citation>
    <scope>NUCLEOTIDE SEQUENCE</scope>
</reference>
<dbReference type="AlphaFoldDB" id="A0A0E9WQF6"/>
<evidence type="ECO:0000313" key="2">
    <source>
        <dbReference type="EMBL" id="JAH92602.1"/>
    </source>
</evidence>
<sequence length="49" mass="5782">MFLTCMLKIIHSFNLFMIQRTLFFFHLSTIFLCSTIPYIIKGNVIPAQQ</sequence>
<keyword evidence="1" id="KW-0472">Membrane</keyword>